<feature type="coiled-coil region" evidence="5">
    <location>
        <begin position="68"/>
        <end position="95"/>
    </location>
</feature>
<gene>
    <name evidence="8" type="ORF">SDC9_34504</name>
</gene>
<keyword evidence="2 6" id="KW-0812">Transmembrane</keyword>
<feature type="transmembrane region" description="Helical" evidence="6">
    <location>
        <begin position="34"/>
        <end position="58"/>
    </location>
</feature>
<evidence type="ECO:0000256" key="2">
    <source>
        <dbReference type="ARBA" id="ARBA00022692"/>
    </source>
</evidence>
<dbReference type="GO" id="GO:0005886">
    <property type="term" value="C:plasma membrane"/>
    <property type="evidence" value="ECO:0007669"/>
    <property type="project" value="InterPro"/>
</dbReference>
<evidence type="ECO:0000259" key="7">
    <source>
        <dbReference type="Pfam" id="PF06305"/>
    </source>
</evidence>
<evidence type="ECO:0000313" key="8">
    <source>
        <dbReference type="EMBL" id="MPL88481.1"/>
    </source>
</evidence>
<sequence length="131" mass="14801">MIYVIIMCIVSLCVALFAVQNAMTVAVTFLAWNFTTSLVMVILSSLIAGLLIAFCWGLKLKTQHYLHDRKRQEQITTLEDENTKLQEEIKMLMYTQKQRLAAQSISSPTFASDKLNGLSEPTVIPSFKPEK</sequence>
<dbReference type="PANTHER" id="PTHR41335">
    <property type="entry name" value="MEMBRANE PROTEIN-RELATED"/>
    <property type="match status" value="1"/>
</dbReference>
<reference evidence="8" key="1">
    <citation type="submission" date="2019-08" db="EMBL/GenBank/DDBJ databases">
        <authorList>
            <person name="Kucharzyk K."/>
            <person name="Murdoch R.W."/>
            <person name="Higgins S."/>
            <person name="Loffler F."/>
        </authorList>
    </citation>
    <scope>NUCLEOTIDE SEQUENCE</scope>
</reference>
<keyword evidence="4 6" id="KW-0472">Membrane</keyword>
<dbReference type="Pfam" id="PF06305">
    <property type="entry name" value="LapA_dom"/>
    <property type="match status" value="1"/>
</dbReference>
<name>A0A644VB58_9ZZZZ</name>
<protein>
    <recommendedName>
        <fullName evidence="7">Lipopolysaccharide assembly protein A domain-containing protein</fullName>
    </recommendedName>
</protein>
<keyword evidence="5" id="KW-0175">Coiled coil</keyword>
<evidence type="ECO:0000256" key="6">
    <source>
        <dbReference type="SAM" id="Phobius"/>
    </source>
</evidence>
<keyword evidence="1" id="KW-1003">Cell membrane</keyword>
<dbReference type="EMBL" id="VSSQ01000258">
    <property type="protein sequence ID" value="MPL88481.1"/>
    <property type="molecule type" value="Genomic_DNA"/>
</dbReference>
<proteinExistence type="predicted"/>
<evidence type="ECO:0000256" key="3">
    <source>
        <dbReference type="ARBA" id="ARBA00022989"/>
    </source>
</evidence>
<organism evidence="8">
    <name type="scientific">bioreactor metagenome</name>
    <dbReference type="NCBI Taxonomy" id="1076179"/>
    <lineage>
        <taxon>unclassified sequences</taxon>
        <taxon>metagenomes</taxon>
        <taxon>ecological metagenomes</taxon>
    </lineage>
</organism>
<evidence type="ECO:0000256" key="1">
    <source>
        <dbReference type="ARBA" id="ARBA00022475"/>
    </source>
</evidence>
<comment type="caution">
    <text evidence="8">The sequence shown here is derived from an EMBL/GenBank/DDBJ whole genome shotgun (WGS) entry which is preliminary data.</text>
</comment>
<dbReference type="InterPro" id="IPR010445">
    <property type="entry name" value="LapA_dom"/>
</dbReference>
<dbReference type="PANTHER" id="PTHR41335:SF1">
    <property type="entry name" value="MEMBRANE PROTEIN"/>
    <property type="match status" value="1"/>
</dbReference>
<evidence type="ECO:0000256" key="4">
    <source>
        <dbReference type="ARBA" id="ARBA00023136"/>
    </source>
</evidence>
<keyword evidence="3 6" id="KW-1133">Transmembrane helix</keyword>
<accession>A0A644VB58</accession>
<evidence type="ECO:0000256" key="5">
    <source>
        <dbReference type="SAM" id="Coils"/>
    </source>
</evidence>
<feature type="domain" description="Lipopolysaccharide assembly protein A" evidence="7">
    <location>
        <begin position="20"/>
        <end position="82"/>
    </location>
</feature>
<dbReference type="AlphaFoldDB" id="A0A644VB58"/>